<protein>
    <submittedName>
        <fullName evidence="1">Uncharacterized protein</fullName>
    </submittedName>
</protein>
<dbReference type="AlphaFoldDB" id="A0A8H5EVG0"/>
<dbReference type="OrthoDB" id="3145912at2759"/>
<evidence type="ECO:0000313" key="2">
    <source>
        <dbReference type="Proteomes" id="UP000541558"/>
    </source>
</evidence>
<dbReference type="EMBL" id="JAACJK010000222">
    <property type="protein sequence ID" value="KAF5314035.1"/>
    <property type="molecule type" value="Genomic_DNA"/>
</dbReference>
<organism evidence="1 2">
    <name type="scientific">Ephemerocybe angulata</name>
    <dbReference type="NCBI Taxonomy" id="980116"/>
    <lineage>
        <taxon>Eukaryota</taxon>
        <taxon>Fungi</taxon>
        <taxon>Dikarya</taxon>
        <taxon>Basidiomycota</taxon>
        <taxon>Agaricomycotina</taxon>
        <taxon>Agaricomycetes</taxon>
        <taxon>Agaricomycetidae</taxon>
        <taxon>Agaricales</taxon>
        <taxon>Agaricineae</taxon>
        <taxon>Psathyrellaceae</taxon>
        <taxon>Ephemerocybe</taxon>
    </lineage>
</organism>
<dbReference type="Proteomes" id="UP000541558">
    <property type="component" value="Unassembled WGS sequence"/>
</dbReference>
<reference evidence="1 2" key="1">
    <citation type="journal article" date="2020" name="ISME J.">
        <title>Uncovering the hidden diversity of litter-decomposition mechanisms in mushroom-forming fungi.</title>
        <authorList>
            <person name="Floudas D."/>
            <person name="Bentzer J."/>
            <person name="Ahren D."/>
            <person name="Johansson T."/>
            <person name="Persson P."/>
            <person name="Tunlid A."/>
        </authorList>
    </citation>
    <scope>NUCLEOTIDE SEQUENCE [LARGE SCALE GENOMIC DNA]</scope>
    <source>
        <strain evidence="1 2">CBS 175.51</strain>
    </source>
</reference>
<gene>
    <name evidence="1" type="ORF">D9611_006998</name>
</gene>
<keyword evidence="2" id="KW-1185">Reference proteome</keyword>
<comment type="caution">
    <text evidence="1">The sequence shown here is derived from an EMBL/GenBank/DDBJ whole genome shotgun (WGS) entry which is preliminary data.</text>
</comment>
<evidence type="ECO:0000313" key="1">
    <source>
        <dbReference type="EMBL" id="KAF5314035.1"/>
    </source>
</evidence>
<proteinExistence type="predicted"/>
<name>A0A8H5EVG0_9AGAR</name>
<sequence>MDYALSRLSDLPEDVGRIIIEEAVSDRTPSSWKWALLSKKVKTWVEPVLYRHVLVDNKATFAAFHSCVIRHPTKPQDFFAVHVKTLAIPRGWAHPPAQVLEVLKACKSVHTLLLRLLPNAEYAAGLHDAVSSLVPERLSIMIPTLRYHPPAVFRGLTHLELMFGQPWATSWDWKELETMESLTHLCVRGPGNVFRSVPESGVFLAGILPLVPRSVRVIVLWVRVASLRDADELCGMDPRVIILETSGIPEYVDCEEGVLGPHVIFRGLVDLRKDWAYIPCKERDFWTQAEEKIEERRKRRVGESVRAPRTGAFLP</sequence>
<accession>A0A8H5EVG0</accession>